<protein>
    <submittedName>
        <fullName evidence="2">Uncharacterized protein</fullName>
    </submittedName>
</protein>
<name>A0AC34G3Y3_9BILA</name>
<sequence>MPDYVNQAKDYKCRMRNTTNFNRMFLECQGVIQEAFLKGNFNINSHLWYFCSIPVMAVVLKNQKNLSFCFRQENQYPIPFDCMPVNILPHDIDCSKIFEYHKALYASTTSQPSLSTSTFVPTIASPLKISTEKIKDEEKGNELLIWKYLALTMAILMILAVALCILLFPRTPKTTAGISLNTRNPYDSTPMIKQNDPVKITGTSLVTEV</sequence>
<dbReference type="Proteomes" id="UP000887579">
    <property type="component" value="Unplaced"/>
</dbReference>
<dbReference type="WBParaSite" id="ES5_v2.g23882.t1">
    <property type="protein sequence ID" value="ES5_v2.g23882.t1"/>
    <property type="gene ID" value="ES5_v2.g23882"/>
</dbReference>
<evidence type="ECO:0000313" key="2">
    <source>
        <dbReference type="WBParaSite" id="ES5_v2.g23882.t1"/>
    </source>
</evidence>
<evidence type="ECO:0000313" key="1">
    <source>
        <dbReference type="Proteomes" id="UP000887579"/>
    </source>
</evidence>
<organism evidence="1 2">
    <name type="scientific">Panagrolaimus sp. ES5</name>
    <dbReference type="NCBI Taxonomy" id="591445"/>
    <lineage>
        <taxon>Eukaryota</taxon>
        <taxon>Metazoa</taxon>
        <taxon>Ecdysozoa</taxon>
        <taxon>Nematoda</taxon>
        <taxon>Chromadorea</taxon>
        <taxon>Rhabditida</taxon>
        <taxon>Tylenchina</taxon>
        <taxon>Panagrolaimomorpha</taxon>
        <taxon>Panagrolaimoidea</taxon>
        <taxon>Panagrolaimidae</taxon>
        <taxon>Panagrolaimus</taxon>
    </lineage>
</organism>
<reference evidence="2" key="1">
    <citation type="submission" date="2022-11" db="UniProtKB">
        <authorList>
            <consortium name="WormBaseParasite"/>
        </authorList>
    </citation>
    <scope>IDENTIFICATION</scope>
</reference>
<proteinExistence type="predicted"/>
<accession>A0AC34G3Y3</accession>